<dbReference type="NCBIfam" id="TIGR00121">
    <property type="entry name" value="birA_ligase"/>
    <property type="match status" value="1"/>
</dbReference>
<dbReference type="SUPFAM" id="SSF55681">
    <property type="entry name" value="Class II aaRS and biotin synthetases"/>
    <property type="match status" value="1"/>
</dbReference>
<keyword evidence="2" id="KW-0805">Transcription regulation</keyword>
<dbReference type="Gene3D" id="3.30.930.10">
    <property type="entry name" value="Bira Bifunctional Protein, Domain 2"/>
    <property type="match status" value="1"/>
</dbReference>
<dbReference type="Pfam" id="PF03099">
    <property type="entry name" value="BPL_LplA_LipB"/>
    <property type="match status" value="1"/>
</dbReference>
<dbReference type="InterPro" id="IPR004408">
    <property type="entry name" value="Biotin_CoA_COase_ligase"/>
</dbReference>
<comment type="similarity">
    <text evidence="2">Belongs to the biotin--protein ligase family.</text>
</comment>
<dbReference type="EMBL" id="BMOD01000011">
    <property type="protein sequence ID" value="GGJ41294.1"/>
    <property type="molecule type" value="Genomic_DNA"/>
</dbReference>
<dbReference type="CDD" id="cd16442">
    <property type="entry name" value="BPL"/>
    <property type="match status" value="1"/>
</dbReference>
<name>A0ABQ2D1W3_9DEIO</name>
<keyword evidence="2" id="KW-0238">DNA-binding</keyword>
<gene>
    <name evidence="2 4" type="primary">birA</name>
    <name evidence="4" type="ORF">GCM10008938_29180</name>
</gene>
<keyword evidence="1 2" id="KW-0436">Ligase</keyword>
<dbReference type="InterPro" id="IPR030855">
    <property type="entry name" value="Bifunct_BirA"/>
</dbReference>
<evidence type="ECO:0000259" key="3">
    <source>
        <dbReference type="PROSITE" id="PS51733"/>
    </source>
</evidence>
<keyword evidence="2" id="KW-0067">ATP-binding</keyword>
<organism evidence="4 5">
    <name type="scientific">Deinococcus roseus</name>
    <dbReference type="NCBI Taxonomy" id="392414"/>
    <lineage>
        <taxon>Bacteria</taxon>
        <taxon>Thermotogati</taxon>
        <taxon>Deinococcota</taxon>
        <taxon>Deinococci</taxon>
        <taxon>Deinococcales</taxon>
        <taxon>Deinococcaceae</taxon>
        <taxon>Deinococcus</taxon>
    </lineage>
</organism>
<keyword evidence="5" id="KW-1185">Reference proteome</keyword>
<comment type="caution">
    <text evidence="2">Lacks conserved residue(s) required for the propagation of feature annotation.</text>
</comment>
<comment type="caution">
    <text evidence="4">The sequence shown here is derived from an EMBL/GenBank/DDBJ whole genome shotgun (WGS) entry which is preliminary data.</text>
</comment>
<reference evidence="5" key="1">
    <citation type="journal article" date="2019" name="Int. J. Syst. Evol. Microbiol.">
        <title>The Global Catalogue of Microorganisms (GCM) 10K type strain sequencing project: providing services to taxonomists for standard genome sequencing and annotation.</title>
        <authorList>
            <consortium name="The Broad Institute Genomics Platform"/>
            <consortium name="The Broad Institute Genome Sequencing Center for Infectious Disease"/>
            <person name="Wu L."/>
            <person name="Ma J."/>
        </authorList>
    </citation>
    <scope>NUCLEOTIDE SEQUENCE [LARGE SCALE GENOMIC DNA]</scope>
    <source>
        <strain evidence="5">JCM 14370</strain>
    </source>
</reference>
<dbReference type="InterPro" id="IPR036388">
    <property type="entry name" value="WH-like_DNA-bd_sf"/>
</dbReference>
<proteinExistence type="inferred from homology"/>
<protein>
    <recommendedName>
        <fullName evidence="2">Bifunctional ligase/repressor BirA</fullName>
    </recommendedName>
    <alternativeName>
        <fullName evidence="2">Biotin--[acetyl-CoA-carboxylase] ligase</fullName>
        <ecNumber evidence="2">6.3.4.15</ecNumber>
    </alternativeName>
    <alternativeName>
        <fullName evidence="2">Biotin--protein ligase</fullName>
    </alternativeName>
    <alternativeName>
        <fullName evidence="2">Biotin-[acetyl-CoA carboxylase] synthetase</fullName>
    </alternativeName>
</protein>
<dbReference type="Gene3D" id="1.10.10.10">
    <property type="entry name" value="Winged helix-like DNA-binding domain superfamily/Winged helix DNA-binding domain"/>
    <property type="match status" value="1"/>
</dbReference>
<dbReference type="InterPro" id="IPR045864">
    <property type="entry name" value="aa-tRNA-synth_II/BPL/LPL"/>
</dbReference>
<dbReference type="GO" id="GO:0016874">
    <property type="term" value="F:ligase activity"/>
    <property type="evidence" value="ECO:0007669"/>
    <property type="project" value="UniProtKB-KW"/>
</dbReference>
<evidence type="ECO:0000256" key="2">
    <source>
        <dbReference type="HAMAP-Rule" id="MF_00978"/>
    </source>
</evidence>
<accession>A0ABQ2D1W3</accession>
<comment type="catalytic activity">
    <reaction evidence="2">
        <text>biotin + L-lysyl-[protein] + ATP = N(6)-biotinyl-L-lysyl-[protein] + AMP + diphosphate + H(+)</text>
        <dbReference type="Rhea" id="RHEA:11756"/>
        <dbReference type="Rhea" id="RHEA-COMP:9752"/>
        <dbReference type="Rhea" id="RHEA-COMP:10505"/>
        <dbReference type="ChEBI" id="CHEBI:15378"/>
        <dbReference type="ChEBI" id="CHEBI:29969"/>
        <dbReference type="ChEBI" id="CHEBI:30616"/>
        <dbReference type="ChEBI" id="CHEBI:33019"/>
        <dbReference type="ChEBI" id="CHEBI:57586"/>
        <dbReference type="ChEBI" id="CHEBI:83144"/>
        <dbReference type="ChEBI" id="CHEBI:456215"/>
        <dbReference type="EC" id="6.3.4.15"/>
    </reaction>
</comment>
<dbReference type="InterPro" id="IPR004143">
    <property type="entry name" value="BPL_LPL_catalytic"/>
</dbReference>
<dbReference type="PANTHER" id="PTHR12835">
    <property type="entry name" value="BIOTIN PROTEIN LIGASE"/>
    <property type="match status" value="1"/>
</dbReference>
<dbReference type="InterPro" id="IPR036390">
    <property type="entry name" value="WH_DNA-bd_sf"/>
</dbReference>
<dbReference type="Pfam" id="PF08279">
    <property type="entry name" value="HTH_11"/>
    <property type="match status" value="1"/>
</dbReference>
<keyword evidence="2" id="KW-0092">Biotin</keyword>
<dbReference type="PROSITE" id="PS51733">
    <property type="entry name" value="BPL_LPL_CATALYTIC"/>
    <property type="match status" value="1"/>
</dbReference>
<evidence type="ECO:0000313" key="5">
    <source>
        <dbReference type="Proteomes" id="UP000632222"/>
    </source>
</evidence>
<keyword evidence="2" id="KW-0547">Nucleotide-binding</keyword>
<evidence type="ECO:0000256" key="1">
    <source>
        <dbReference type="ARBA" id="ARBA00022598"/>
    </source>
</evidence>
<dbReference type="Proteomes" id="UP000632222">
    <property type="component" value="Unassembled WGS sequence"/>
</dbReference>
<feature type="binding site" evidence="2">
    <location>
        <position position="174"/>
    </location>
    <ligand>
        <name>biotin</name>
        <dbReference type="ChEBI" id="CHEBI:57586"/>
    </ligand>
</feature>
<sequence>MSMDLLPILTEQIQSGEAMAERFGVTRVAVWKQIQRLQNEGYPVVSEKPKGYRLLPGTPTPAALQAHLKGSFGQQYHYFGTVASTQDVARQLADAGAPHGTVVLAEKQTQGRGRRGKVWSTPLGSGLYFTVVLKPQLALSELSLLPLMAGVAVREACGVGLLKWPNDLITEKGKMAGLLLEADVRGEEVHHVLLGIGINVVPEGLPEGAVGLGSHVRKVSRVELLARLLESLETWLGMTELAVLSAWRKYNGTLGRKVRVQTPRGLLEGLAVDLDARGLWIEHQDTRICITAGDVSLVEPVGRQHHAEG</sequence>
<dbReference type="Gene3D" id="2.30.30.100">
    <property type="match status" value="1"/>
</dbReference>
<keyword evidence="2" id="KW-0804">Transcription</keyword>
<comment type="function">
    <text evidence="2">Acts both as a biotin--[acetyl-CoA-carboxylase] ligase and a repressor.</text>
</comment>
<feature type="binding site" evidence="2">
    <location>
        <begin position="112"/>
        <end position="114"/>
    </location>
    <ligand>
        <name>biotin</name>
        <dbReference type="ChEBI" id="CHEBI:57586"/>
    </ligand>
</feature>
<feature type="domain" description="BPL/LPL catalytic" evidence="3">
    <location>
        <begin position="65"/>
        <end position="240"/>
    </location>
</feature>
<feature type="binding site" evidence="2">
    <location>
        <position position="108"/>
    </location>
    <ligand>
        <name>biotin</name>
        <dbReference type="ChEBI" id="CHEBI:57586"/>
    </ligand>
</feature>
<dbReference type="EC" id="6.3.4.15" evidence="2"/>
<feature type="DNA-binding region" description="H-T-H motif" evidence="2">
    <location>
        <begin position="16"/>
        <end position="35"/>
    </location>
</feature>
<evidence type="ECO:0000313" key="4">
    <source>
        <dbReference type="EMBL" id="GGJ41294.1"/>
    </source>
</evidence>
<dbReference type="HAMAP" id="MF_00978">
    <property type="entry name" value="Bifunct_BirA"/>
    <property type="match status" value="1"/>
</dbReference>
<dbReference type="SUPFAM" id="SSF46785">
    <property type="entry name" value="Winged helix' DNA-binding domain"/>
    <property type="match status" value="1"/>
</dbReference>
<dbReference type="PANTHER" id="PTHR12835:SF5">
    <property type="entry name" value="BIOTIN--PROTEIN LIGASE"/>
    <property type="match status" value="1"/>
</dbReference>
<dbReference type="InterPro" id="IPR013196">
    <property type="entry name" value="HTH_11"/>
</dbReference>
<keyword evidence="2" id="KW-0678">Repressor</keyword>